<dbReference type="Pfam" id="PF01103">
    <property type="entry name" value="Omp85"/>
    <property type="match status" value="1"/>
</dbReference>
<accession>A0A1Z8AT38</accession>
<dbReference type="Proteomes" id="UP000196102">
    <property type="component" value="Unassembled WGS sequence"/>
</dbReference>
<organism evidence="4 5">
    <name type="scientific">Nonlabens dokdonensis</name>
    <dbReference type="NCBI Taxonomy" id="328515"/>
    <lineage>
        <taxon>Bacteria</taxon>
        <taxon>Pseudomonadati</taxon>
        <taxon>Bacteroidota</taxon>
        <taxon>Flavobacteriia</taxon>
        <taxon>Flavobacteriales</taxon>
        <taxon>Flavobacteriaceae</taxon>
        <taxon>Nonlabens</taxon>
    </lineage>
</organism>
<evidence type="ECO:0000313" key="5">
    <source>
        <dbReference type="Proteomes" id="UP000196102"/>
    </source>
</evidence>
<evidence type="ECO:0000256" key="1">
    <source>
        <dbReference type="ARBA" id="ARBA00004370"/>
    </source>
</evidence>
<evidence type="ECO:0000256" key="2">
    <source>
        <dbReference type="ARBA" id="ARBA00023136"/>
    </source>
</evidence>
<comment type="caution">
    <text evidence="4">The sequence shown here is derived from an EMBL/GenBank/DDBJ whole genome shotgun (WGS) entry which is preliminary data.</text>
</comment>
<dbReference type="EMBL" id="MAAX01000140">
    <property type="protein sequence ID" value="OUS13485.1"/>
    <property type="molecule type" value="Genomic_DNA"/>
</dbReference>
<dbReference type="InterPro" id="IPR000184">
    <property type="entry name" value="Bac_surfAg_D15"/>
</dbReference>
<gene>
    <name evidence="4" type="ORF">A9Q93_09180</name>
</gene>
<dbReference type="GO" id="GO:0019867">
    <property type="term" value="C:outer membrane"/>
    <property type="evidence" value="ECO:0007669"/>
    <property type="project" value="InterPro"/>
</dbReference>
<proteinExistence type="predicted"/>
<sequence>MQLNGGLKKTKDSITASLFKKGYFNHIIYTSRKLNDSTFSCKITLNKKYEEIHFENFIEKELSERSISLSRKRNNIPIEELESYLRATNKQLNDKGFPFATTKIINIKLDTSKTVKADLKIQLNSKRFIDNVIVKGYKNFPKKTIREFINSHNLYFTDNILSIENYIKDLGFVNVVKTPEVLFKKDSTSLYLFLEKKNNNYAEGLLGFNNSDNGKVELNGYLNLNLENNLNNAESFKLEYRNDNEDQTQLTTSFNIPYLWKSSIGTKAEIQLLRRDSTYQRTSFTTGVYFKPSWHTSIGINYKNTTSDGINGEIEVGNLRTNGIELDALYQKRSKEDLNPEDIILEFKIGAYNRNLENKNENQYTIDATIVKLLHLNYRSKFLGLIRGRYLKSDNIQFNELYQFGGLGSIRGFNQNSIDSSFYTTLATEYRYCLNSQIYLHSILDIGIFENFNSKKLDRIYGYGAGIAILTNAGVLNLSIANGRFNSAKVDLSSTVAHINLRINF</sequence>
<feature type="domain" description="Bacterial surface antigen (D15)" evidence="3">
    <location>
        <begin position="221"/>
        <end position="482"/>
    </location>
</feature>
<dbReference type="Gene3D" id="2.40.160.50">
    <property type="entry name" value="membrane protein fhac: a member of the omp85/tpsb transporter family"/>
    <property type="match status" value="1"/>
</dbReference>
<protein>
    <recommendedName>
        <fullName evidence="3">Bacterial surface antigen (D15) domain-containing protein</fullName>
    </recommendedName>
</protein>
<reference evidence="5" key="1">
    <citation type="journal article" date="2017" name="Proc. Natl. Acad. Sci. U.S.A.">
        <title>Simulation of Deepwater Horizon oil plume reveals substrate specialization within a complex community of hydrocarbon-degraders.</title>
        <authorList>
            <person name="Hu P."/>
            <person name="Dubinsky E.A."/>
            <person name="Probst A.J."/>
            <person name="Wang J."/>
            <person name="Sieber C.M.K."/>
            <person name="Tom L.M."/>
            <person name="Gardinali P."/>
            <person name="Banfield J.F."/>
            <person name="Atlas R.M."/>
            <person name="Andersen G.L."/>
        </authorList>
    </citation>
    <scope>NUCLEOTIDE SEQUENCE [LARGE SCALE GENOMIC DNA]</scope>
</reference>
<name>A0A1Z8AT38_9FLAO</name>
<evidence type="ECO:0000313" key="4">
    <source>
        <dbReference type="EMBL" id="OUS13485.1"/>
    </source>
</evidence>
<evidence type="ECO:0000259" key="3">
    <source>
        <dbReference type="Pfam" id="PF01103"/>
    </source>
</evidence>
<dbReference type="AlphaFoldDB" id="A0A1Z8AT38"/>
<comment type="subcellular location">
    <subcellularLocation>
        <location evidence="1">Membrane</location>
    </subcellularLocation>
</comment>
<keyword evidence="2" id="KW-0472">Membrane</keyword>